<keyword evidence="1" id="KW-0238">DNA-binding</keyword>
<evidence type="ECO:0000313" key="3">
    <source>
        <dbReference type="Proteomes" id="UP000190951"/>
    </source>
</evidence>
<protein>
    <submittedName>
        <fullName evidence="2">Uncharacterized protein</fullName>
    </submittedName>
</protein>
<accession>A0A1S8LKU4</accession>
<evidence type="ECO:0000313" key="2">
    <source>
        <dbReference type="EMBL" id="URZ11989.1"/>
    </source>
</evidence>
<dbReference type="Gene3D" id="1.10.357.10">
    <property type="entry name" value="Tetracycline Repressor, domain 2"/>
    <property type="match status" value="1"/>
</dbReference>
<dbReference type="Pfam" id="PF00440">
    <property type="entry name" value="TetR_N"/>
    <property type="match status" value="1"/>
</dbReference>
<keyword evidence="3" id="KW-1185">Reference proteome</keyword>
<dbReference type="PANTHER" id="PTHR30328">
    <property type="entry name" value="TRANSCRIPTIONAL REPRESSOR"/>
    <property type="match status" value="1"/>
</dbReference>
<dbReference type="EMBL" id="CP096983">
    <property type="protein sequence ID" value="URZ11989.1"/>
    <property type="molecule type" value="Genomic_DNA"/>
</dbReference>
<sequence length="214" mass="24946">MPKQTFYNLATQKQEKIMRSAINEFLNNGYEKGNIGNIAKNAGVAKGSMYQYFENKKELFLFCIQWASTLIVQKYGNFSAYKEKEINLFDYIYESTTAMWFQIKEERNVITFIQNAFMGNYGSVTEEATKSMMEISNTYTLNLIRDGKKHGYIRKDIDDMMLLMFMTGAFAKIREYLFKKSDNLGQNILDEDFEEYKKQSKAMLDLIKNGMGAK</sequence>
<dbReference type="KEGG" id="crw:CROST_027060"/>
<dbReference type="PRINTS" id="PR00455">
    <property type="entry name" value="HTHTETR"/>
</dbReference>
<gene>
    <name evidence="2" type="ORF">CROST_027060</name>
</gene>
<dbReference type="STRING" id="84029.CROST_05050"/>
<dbReference type="Proteomes" id="UP000190951">
    <property type="component" value="Chromosome"/>
</dbReference>
<dbReference type="InterPro" id="IPR009057">
    <property type="entry name" value="Homeodomain-like_sf"/>
</dbReference>
<reference evidence="2 3" key="1">
    <citation type="submission" date="2022-04" db="EMBL/GenBank/DDBJ databases">
        <title>Genome sequence of C. roseum typestrain.</title>
        <authorList>
            <person name="Poehlein A."/>
            <person name="Schoch T."/>
            <person name="Duerre P."/>
            <person name="Daniel R."/>
        </authorList>
    </citation>
    <scope>NUCLEOTIDE SEQUENCE [LARGE SCALE GENOMIC DNA]</scope>
    <source>
        <strain evidence="2 3">DSM 7320</strain>
    </source>
</reference>
<organism evidence="2 3">
    <name type="scientific">Clostridium felsineum</name>
    <dbReference type="NCBI Taxonomy" id="36839"/>
    <lineage>
        <taxon>Bacteria</taxon>
        <taxon>Bacillati</taxon>
        <taxon>Bacillota</taxon>
        <taxon>Clostridia</taxon>
        <taxon>Eubacteriales</taxon>
        <taxon>Clostridiaceae</taxon>
        <taxon>Clostridium</taxon>
    </lineage>
</organism>
<name>A0A1S8LKU4_9CLOT</name>
<dbReference type="AlphaFoldDB" id="A0A1S8LKU4"/>
<dbReference type="GO" id="GO:0003677">
    <property type="term" value="F:DNA binding"/>
    <property type="evidence" value="ECO:0007669"/>
    <property type="project" value="UniProtKB-UniRule"/>
</dbReference>
<dbReference type="InterPro" id="IPR050109">
    <property type="entry name" value="HTH-type_TetR-like_transc_reg"/>
</dbReference>
<dbReference type="SUPFAM" id="SSF46689">
    <property type="entry name" value="Homeodomain-like"/>
    <property type="match status" value="1"/>
</dbReference>
<dbReference type="GO" id="GO:0006355">
    <property type="term" value="P:regulation of DNA-templated transcription"/>
    <property type="evidence" value="ECO:0007669"/>
    <property type="project" value="UniProtKB-ARBA"/>
</dbReference>
<dbReference type="PROSITE" id="PS50977">
    <property type="entry name" value="HTH_TETR_2"/>
    <property type="match status" value="1"/>
</dbReference>
<dbReference type="InterPro" id="IPR001647">
    <property type="entry name" value="HTH_TetR"/>
</dbReference>
<evidence type="ECO:0000256" key="1">
    <source>
        <dbReference type="ARBA" id="ARBA00023125"/>
    </source>
</evidence>
<dbReference type="RefSeq" id="WP_077835959.1">
    <property type="nucleotide sequence ID" value="NZ_CP096983.1"/>
</dbReference>
<dbReference type="PANTHER" id="PTHR30328:SF54">
    <property type="entry name" value="HTH-TYPE TRANSCRIPTIONAL REPRESSOR SCO4008"/>
    <property type="match status" value="1"/>
</dbReference>
<proteinExistence type="predicted"/>